<organism evidence="1 2">
    <name type="scientific">Flagellimonas pacifica</name>
    <dbReference type="NCBI Taxonomy" id="1247520"/>
    <lineage>
        <taxon>Bacteria</taxon>
        <taxon>Pseudomonadati</taxon>
        <taxon>Bacteroidota</taxon>
        <taxon>Flavobacteriia</taxon>
        <taxon>Flavobacteriales</taxon>
        <taxon>Flavobacteriaceae</taxon>
        <taxon>Flagellimonas</taxon>
    </lineage>
</organism>
<dbReference type="EMBL" id="OBEH01000003">
    <property type="protein sequence ID" value="SNZ00567.1"/>
    <property type="molecule type" value="Genomic_DNA"/>
</dbReference>
<keyword evidence="2" id="KW-1185">Reference proteome</keyword>
<protein>
    <submittedName>
        <fullName evidence="1">Uncharacterized protein</fullName>
    </submittedName>
</protein>
<evidence type="ECO:0000313" key="1">
    <source>
        <dbReference type="EMBL" id="SNZ00567.1"/>
    </source>
</evidence>
<name>A0A285MVK3_9FLAO</name>
<evidence type="ECO:0000313" key="2">
    <source>
        <dbReference type="Proteomes" id="UP000219048"/>
    </source>
</evidence>
<reference evidence="2" key="1">
    <citation type="submission" date="2017-09" db="EMBL/GenBank/DDBJ databases">
        <authorList>
            <person name="Varghese N."/>
            <person name="Submissions S."/>
        </authorList>
    </citation>
    <scope>NUCLEOTIDE SEQUENCE [LARGE SCALE GENOMIC DNA]</scope>
    <source>
        <strain evidence="2">DSM 25885</strain>
    </source>
</reference>
<dbReference type="RefSeq" id="WP_097046011.1">
    <property type="nucleotide sequence ID" value="NZ_OBEH01000003.1"/>
</dbReference>
<dbReference type="AlphaFoldDB" id="A0A285MVK3"/>
<gene>
    <name evidence="1" type="ORF">SAMN06265377_2391</name>
</gene>
<dbReference type="OrthoDB" id="1164847at2"/>
<dbReference type="Proteomes" id="UP000219048">
    <property type="component" value="Unassembled WGS sequence"/>
</dbReference>
<accession>A0A285MVK3</accession>
<sequence>MDNNTFEYDGKCAFALSLGKEAPKTNGKHTITKGGKTYTFLNPVAKFLFKLFPNSIQKADTAWNKNR</sequence>
<proteinExistence type="predicted"/>